<proteinExistence type="predicted"/>
<sequence>MLSVIGKQPQQQGFTVDDNQAVPNDKHTLTVSINEVKQGEVIIQICQQKGKLDREFSTLIEKLEEEEILVLSASSLHVSEHRSCFHLHVQIRENQIGDDYSADLHKKLISWLS</sequence>
<reference evidence="1" key="1">
    <citation type="journal article" date="2013" name="J. Plant Res.">
        <title>Effect of fungi and light on seed germination of three Opuntia species from semiarid lands of central Mexico.</title>
        <authorList>
            <person name="Delgado-Sanchez P."/>
            <person name="Jimenez-Bremont J.F."/>
            <person name="Guerrero-Gonzalez Mde L."/>
            <person name="Flores J."/>
        </authorList>
    </citation>
    <scope>NUCLEOTIDE SEQUENCE</scope>
    <source>
        <tissue evidence="1">Cladode</tissue>
    </source>
</reference>
<protein>
    <submittedName>
        <fullName evidence="1">Uncharacterized protein</fullName>
    </submittedName>
</protein>
<organism evidence="1">
    <name type="scientific">Opuntia streptacantha</name>
    <name type="common">Prickly pear cactus</name>
    <name type="synonym">Opuntia cardona</name>
    <dbReference type="NCBI Taxonomy" id="393608"/>
    <lineage>
        <taxon>Eukaryota</taxon>
        <taxon>Viridiplantae</taxon>
        <taxon>Streptophyta</taxon>
        <taxon>Embryophyta</taxon>
        <taxon>Tracheophyta</taxon>
        <taxon>Spermatophyta</taxon>
        <taxon>Magnoliopsida</taxon>
        <taxon>eudicotyledons</taxon>
        <taxon>Gunneridae</taxon>
        <taxon>Pentapetalae</taxon>
        <taxon>Caryophyllales</taxon>
        <taxon>Cactineae</taxon>
        <taxon>Cactaceae</taxon>
        <taxon>Opuntioideae</taxon>
        <taxon>Opuntia</taxon>
    </lineage>
</organism>
<name>A0A7C9A7N7_OPUST</name>
<reference evidence="1" key="2">
    <citation type="submission" date="2020-07" db="EMBL/GenBank/DDBJ databases">
        <authorList>
            <person name="Vera ALvarez R."/>
            <person name="Arias-Moreno D.M."/>
            <person name="Jimenez-Jacinto V."/>
            <person name="Jimenez-Bremont J.F."/>
            <person name="Swaminathan K."/>
            <person name="Moose S.P."/>
            <person name="Guerrero-Gonzalez M.L."/>
            <person name="Marino-Ramirez L."/>
            <person name="Landsman D."/>
            <person name="Rodriguez-Kessler M."/>
            <person name="Delgado-Sanchez P."/>
        </authorList>
    </citation>
    <scope>NUCLEOTIDE SEQUENCE</scope>
    <source>
        <tissue evidence="1">Cladode</tissue>
    </source>
</reference>
<dbReference type="AlphaFoldDB" id="A0A7C9A7N7"/>
<evidence type="ECO:0000313" key="1">
    <source>
        <dbReference type="EMBL" id="MBA4660576.1"/>
    </source>
</evidence>
<dbReference type="EMBL" id="GISG01208240">
    <property type="protein sequence ID" value="MBA4660576.1"/>
    <property type="molecule type" value="Transcribed_RNA"/>
</dbReference>
<accession>A0A7C9A7N7</accession>